<comment type="caution">
    <text evidence="2">The sequence shown here is derived from an EMBL/GenBank/DDBJ whole genome shotgun (WGS) entry which is preliminary data.</text>
</comment>
<dbReference type="Proteomes" id="UP001610446">
    <property type="component" value="Unassembled WGS sequence"/>
</dbReference>
<feature type="compositionally biased region" description="Low complexity" evidence="1">
    <location>
        <begin position="1"/>
        <end position="12"/>
    </location>
</feature>
<reference evidence="2 3" key="1">
    <citation type="submission" date="2024-07" db="EMBL/GenBank/DDBJ databases">
        <title>Section-level genome sequencing and comparative genomics of Aspergillus sections Usti and Cavernicolus.</title>
        <authorList>
            <consortium name="Lawrence Berkeley National Laboratory"/>
            <person name="Nybo J.L."/>
            <person name="Vesth T.C."/>
            <person name="Theobald S."/>
            <person name="Frisvad J.C."/>
            <person name="Larsen T.O."/>
            <person name="Kjaerboelling I."/>
            <person name="Rothschild-Mancinelli K."/>
            <person name="Lyhne E.K."/>
            <person name="Kogle M.E."/>
            <person name="Barry K."/>
            <person name="Clum A."/>
            <person name="Na H."/>
            <person name="Ledsgaard L."/>
            <person name="Lin J."/>
            <person name="Lipzen A."/>
            <person name="Kuo A."/>
            <person name="Riley R."/>
            <person name="Mondo S."/>
            <person name="Labutti K."/>
            <person name="Haridas S."/>
            <person name="Pangalinan J."/>
            <person name="Salamov A.A."/>
            <person name="Simmons B.A."/>
            <person name="Magnuson J.K."/>
            <person name="Chen J."/>
            <person name="Drula E."/>
            <person name="Henrissat B."/>
            <person name="Wiebenga A."/>
            <person name="Lubbers R.J."/>
            <person name="Gomes A.C."/>
            <person name="Makela M.R."/>
            <person name="Stajich J."/>
            <person name="Grigoriev I.V."/>
            <person name="Mortensen U.H."/>
            <person name="De Vries R.P."/>
            <person name="Baker S.E."/>
            <person name="Andersen M.R."/>
        </authorList>
    </citation>
    <scope>NUCLEOTIDE SEQUENCE [LARGE SCALE GENOMIC DNA]</scope>
    <source>
        <strain evidence="2 3">CBS 123904</strain>
    </source>
</reference>
<name>A0ABR4JPD5_9EURO</name>
<evidence type="ECO:0000313" key="3">
    <source>
        <dbReference type="Proteomes" id="UP001610446"/>
    </source>
</evidence>
<organism evidence="2 3">
    <name type="scientific">Aspergillus pseudoustus</name>
    <dbReference type="NCBI Taxonomy" id="1810923"/>
    <lineage>
        <taxon>Eukaryota</taxon>
        <taxon>Fungi</taxon>
        <taxon>Dikarya</taxon>
        <taxon>Ascomycota</taxon>
        <taxon>Pezizomycotina</taxon>
        <taxon>Eurotiomycetes</taxon>
        <taxon>Eurotiomycetidae</taxon>
        <taxon>Eurotiales</taxon>
        <taxon>Aspergillaceae</taxon>
        <taxon>Aspergillus</taxon>
        <taxon>Aspergillus subgen. Nidulantes</taxon>
    </lineage>
</organism>
<evidence type="ECO:0000256" key="1">
    <source>
        <dbReference type="SAM" id="MobiDB-lite"/>
    </source>
</evidence>
<evidence type="ECO:0000313" key="2">
    <source>
        <dbReference type="EMBL" id="KAL2841676.1"/>
    </source>
</evidence>
<proteinExistence type="predicted"/>
<feature type="compositionally biased region" description="Basic and acidic residues" evidence="1">
    <location>
        <begin position="458"/>
        <end position="477"/>
    </location>
</feature>
<feature type="compositionally biased region" description="Polar residues" evidence="1">
    <location>
        <begin position="363"/>
        <end position="378"/>
    </location>
</feature>
<dbReference type="Pfam" id="PF12511">
    <property type="entry name" value="DUF3716"/>
    <property type="match status" value="1"/>
</dbReference>
<gene>
    <name evidence="2" type="ORF">BJY01DRAFT_249433</name>
</gene>
<accession>A0ABR4JPD5</accession>
<feature type="region of interest" description="Disordered" evidence="1">
    <location>
        <begin position="1"/>
        <end position="25"/>
    </location>
</feature>
<feature type="compositionally biased region" description="Polar residues" evidence="1">
    <location>
        <begin position="314"/>
        <end position="323"/>
    </location>
</feature>
<feature type="compositionally biased region" description="Basic residues" evidence="1">
    <location>
        <begin position="350"/>
        <end position="360"/>
    </location>
</feature>
<sequence>MADDASSSSADSETSDWEALGGDGEKQARKELNIARLTQPVSKMIARHLEIRRPLSWTGGDDTAKPATMGRHRTALLLQRRGDVKQPKCARCQQNSGRGGLFTECVAAPVVGGAAFQRGTCASCVWGNHVCSLAGINLALDEGSIGRFLSVENGEFSLRAAVAAQRVQQEEEDQERQLRRRKRERENAREEDENNDNGTGRNRNQNRSIKAVPSSTFFGAFLPDSKLNRVGVSQRGPRCAFDGDELKWPISRTIWEDPRRLLSARSDLAHFLAIADSRLYEFGKGGDDDSTFWRTEERRIPALYDPPQPPAQNIPVQVPQTQQGRDKTLEVPKTQVPEEQRVIQETPTPKRTRSAKKKKTLGPGSSQETRSEIPDSQASSTRSTPPKDDPDDDEDGAGAAGSSSGTLPLATMTASRAIGTSGEPSKKTTGIKRSGAAGQKKSPLGAALDALNSIGPKRRSEEGSGDEPPEKRSKGGDEPDAGVSDSPAA</sequence>
<feature type="region of interest" description="Disordered" evidence="1">
    <location>
        <begin position="165"/>
        <end position="209"/>
    </location>
</feature>
<feature type="region of interest" description="Disordered" evidence="1">
    <location>
        <begin position="302"/>
        <end position="489"/>
    </location>
</feature>
<keyword evidence="3" id="KW-1185">Reference proteome</keyword>
<protein>
    <submittedName>
        <fullName evidence="2">Uncharacterized protein</fullName>
    </submittedName>
</protein>
<dbReference type="EMBL" id="JBFXLU010000107">
    <property type="protein sequence ID" value="KAL2841676.1"/>
    <property type="molecule type" value="Genomic_DNA"/>
</dbReference>
<feature type="compositionally biased region" description="Polar residues" evidence="1">
    <location>
        <begin position="196"/>
        <end position="209"/>
    </location>
</feature>
<feature type="compositionally biased region" description="Basic and acidic residues" evidence="1">
    <location>
        <begin position="324"/>
        <end position="342"/>
    </location>
</feature>
<dbReference type="InterPro" id="IPR022190">
    <property type="entry name" value="DUF3716"/>
</dbReference>